<accession>A0ACB7TN61</accession>
<keyword evidence="2" id="KW-1185">Reference proteome</keyword>
<dbReference type="EMBL" id="CM023481">
    <property type="protein sequence ID" value="KAH6947598.1"/>
    <property type="molecule type" value="Genomic_DNA"/>
</dbReference>
<evidence type="ECO:0000313" key="1">
    <source>
        <dbReference type="EMBL" id="KAH6947598.1"/>
    </source>
</evidence>
<name>A0ACB7TN61_HYAAI</name>
<protein>
    <submittedName>
        <fullName evidence="1">Uncharacterized protein</fullName>
    </submittedName>
</protein>
<gene>
    <name evidence="1" type="ORF">HPB50_020175</name>
</gene>
<sequence>MAALPYVAPAFRQHSDDCSSISSRGPGPRHDPCTSVASLGLGPALGNCTLAGAAQQACLNRPPELDWVGVPWPKARSRNNGRSSSSGTLTSPWLCCSSSSACSSHAPQASFISCSFVFSSCRATCPQVIV</sequence>
<reference evidence="1" key="1">
    <citation type="submission" date="2020-05" db="EMBL/GenBank/DDBJ databases">
        <title>Large-scale comparative analyses of tick genomes elucidate their genetic diversity and vector capacities.</title>
        <authorList>
            <person name="Jia N."/>
            <person name="Wang J."/>
            <person name="Shi W."/>
            <person name="Du L."/>
            <person name="Sun Y."/>
            <person name="Zhan W."/>
            <person name="Jiang J."/>
            <person name="Wang Q."/>
            <person name="Zhang B."/>
            <person name="Ji P."/>
            <person name="Sakyi L.B."/>
            <person name="Cui X."/>
            <person name="Yuan T."/>
            <person name="Jiang B."/>
            <person name="Yang W."/>
            <person name="Lam T.T.-Y."/>
            <person name="Chang Q."/>
            <person name="Ding S."/>
            <person name="Wang X."/>
            <person name="Zhu J."/>
            <person name="Ruan X."/>
            <person name="Zhao L."/>
            <person name="Wei J."/>
            <person name="Que T."/>
            <person name="Du C."/>
            <person name="Cheng J."/>
            <person name="Dai P."/>
            <person name="Han X."/>
            <person name="Huang E."/>
            <person name="Gao Y."/>
            <person name="Liu J."/>
            <person name="Shao H."/>
            <person name="Ye R."/>
            <person name="Li L."/>
            <person name="Wei W."/>
            <person name="Wang X."/>
            <person name="Wang C."/>
            <person name="Yang T."/>
            <person name="Huo Q."/>
            <person name="Li W."/>
            <person name="Guo W."/>
            <person name="Chen H."/>
            <person name="Zhou L."/>
            <person name="Ni X."/>
            <person name="Tian J."/>
            <person name="Zhou Y."/>
            <person name="Sheng Y."/>
            <person name="Liu T."/>
            <person name="Pan Y."/>
            <person name="Xia L."/>
            <person name="Li J."/>
            <person name="Zhao F."/>
            <person name="Cao W."/>
        </authorList>
    </citation>
    <scope>NUCLEOTIDE SEQUENCE</scope>
    <source>
        <strain evidence="1">Hyas-2018</strain>
    </source>
</reference>
<comment type="caution">
    <text evidence="1">The sequence shown here is derived from an EMBL/GenBank/DDBJ whole genome shotgun (WGS) entry which is preliminary data.</text>
</comment>
<dbReference type="Proteomes" id="UP000821845">
    <property type="component" value="Chromosome 1"/>
</dbReference>
<proteinExistence type="predicted"/>
<organism evidence="1 2">
    <name type="scientific">Hyalomma asiaticum</name>
    <name type="common">Tick</name>
    <dbReference type="NCBI Taxonomy" id="266040"/>
    <lineage>
        <taxon>Eukaryota</taxon>
        <taxon>Metazoa</taxon>
        <taxon>Ecdysozoa</taxon>
        <taxon>Arthropoda</taxon>
        <taxon>Chelicerata</taxon>
        <taxon>Arachnida</taxon>
        <taxon>Acari</taxon>
        <taxon>Parasitiformes</taxon>
        <taxon>Ixodida</taxon>
        <taxon>Ixodoidea</taxon>
        <taxon>Ixodidae</taxon>
        <taxon>Hyalomminae</taxon>
        <taxon>Hyalomma</taxon>
    </lineage>
</organism>
<evidence type="ECO:0000313" key="2">
    <source>
        <dbReference type="Proteomes" id="UP000821845"/>
    </source>
</evidence>